<sequence length="153" mass="17881">MTSLNENETYPCPVCRTGEVKPLPLMEDTFSCEFCQHLFTANFSQQVLKMMDSEIPLSWYWDGKKWSNPYRKGLDIGWEYFVLGVLFITIPPLIVGTGAYLFPPIPGTPLAWLPTVWTILTFLAHFVILIWLIVEYYQFPVVMYLRTRMQRNS</sequence>
<proteinExistence type="predicted"/>
<feature type="transmembrane region" description="Helical" evidence="1">
    <location>
        <begin position="122"/>
        <end position="145"/>
    </location>
</feature>
<keyword evidence="3" id="KW-1185">Reference proteome</keyword>
<dbReference type="Proteomes" id="UP000318453">
    <property type="component" value="Chromosome"/>
</dbReference>
<keyword evidence="1" id="KW-0812">Transmembrane</keyword>
<keyword evidence="1" id="KW-1133">Transmembrane helix</keyword>
<evidence type="ECO:0000256" key="1">
    <source>
        <dbReference type="SAM" id="Phobius"/>
    </source>
</evidence>
<feature type="transmembrane region" description="Helical" evidence="1">
    <location>
        <begin position="80"/>
        <end position="102"/>
    </location>
</feature>
<evidence type="ECO:0000313" key="2">
    <source>
        <dbReference type="EMBL" id="QDZ41176.1"/>
    </source>
</evidence>
<gene>
    <name evidence="2" type="ORF">FRE64_15220</name>
</gene>
<organism evidence="2 3">
    <name type="scientific">Euhalothece natronophila Z-M001</name>
    <dbReference type="NCBI Taxonomy" id="522448"/>
    <lineage>
        <taxon>Bacteria</taxon>
        <taxon>Bacillati</taxon>
        <taxon>Cyanobacteriota</taxon>
        <taxon>Cyanophyceae</taxon>
        <taxon>Oscillatoriophycideae</taxon>
        <taxon>Chroococcales</taxon>
        <taxon>Halothecacae</taxon>
        <taxon>Halothece cluster</taxon>
        <taxon>Euhalothece</taxon>
    </lineage>
</organism>
<reference evidence="2" key="1">
    <citation type="submission" date="2019-08" db="EMBL/GenBank/DDBJ databases">
        <title>Carotenoids and Carotenoid Binding Proteins in the Halophilic Cyanobacterium Euhalothece sp. ZM00.</title>
        <authorList>
            <person name="Cho S.M."/>
            <person name="Song J.Y."/>
            <person name="Park Y.-I."/>
        </authorList>
    </citation>
    <scope>NUCLEOTIDE SEQUENCE [LARGE SCALE GENOMIC DNA]</scope>
    <source>
        <strain evidence="2">Z-M001</strain>
    </source>
</reference>
<dbReference type="RefSeq" id="WP_146297012.1">
    <property type="nucleotide sequence ID" value="NZ_CP042326.1"/>
</dbReference>
<name>A0A5B8NQA7_9CHRO</name>
<dbReference type="OrthoDB" id="560533at2"/>
<protein>
    <submittedName>
        <fullName evidence="2">Uncharacterized protein</fullName>
    </submittedName>
</protein>
<accession>A0A5B8NQA7</accession>
<dbReference type="KEGG" id="enn:FRE64_15220"/>
<keyword evidence="1" id="KW-0472">Membrane</keyword>
<dbReference type="AlphaFoldDB" id="A0A5B8NQA7"/>
<dbReference type="EMBL" id="CP042326">
    <property type="protein sequence ID" value="QDZ41176.1"/>
    <property type="molecule type" value="Genomic_DNA"/>
</dbReference>
<evidence type="ECO:0000313" key="3">
    <source>
        <dbReference type="Proteomes" id="UP000318453"/>
    </source>
</evidence>